<reference evidence="1" key="1">
    <citation type="submission" date="2020-08" db="EMBL/GenBank/DDBJ databases">
        <title>Genome public.</title>
        <authorList>
            <person name="Liu C."/>
            <person name="Sun Q."/>
        </authorList>
    </citation>
    <scope>NUCLEOTIDE SEQUENCE</scope>
    <source>
        <strain evidence="1">NSJ-12</strain>
    </source>
</reference>
<evidence type="ECO:0000313" key="2">
    <source>
        <dbReference type="Proteomes" id="UP000655830"/>
    </source>
</evidence>
<dbReference type="EMBL" id="JACRSY010000098">
    <property type="protein sequence ID" value="MBC8581770.1"/>
    <property type="molecule type" value="Genomic_DNA"/>
</dbReference>
<organism evidence="1 2">
    <name type="scientific">Zhenhengia yiwuensis</name>
    <dbReference type="NCBI Taxonomy" id="2763666"/>
    <lineage>
        <taxon>Bacteria</taxon>
        <taxon>Bacillati</taxon>
        <taxon>Bacillota</taxon>
        <taxon>Clostridia</taxon>
        <taxon>Lachnospirales</taxon>
        <taxon>Lachnospiraceae</taxon>
        <taxon>Zhenhengia</taxon>
    </lineage>
</organism>
<dbReference type="Proteomes" id="UP000655830">
    <property type="component" value="Unassembled WGS sequence"/>
</dbReference>
<keyword evidence="2" id="KW-1185">Reference proteome</keyword>
<evidence type="ECO:0000313" key="1">
    <source>
        <dbReference type="EMBL" id="MBC8581770.1"/>
    </source>
</evidence>
<protein>
    <submittedName>
        <fullName evidence="1">Uncharacterized protein</fullName>
    </submittedName>
</protein>
<dbReference type="Pfam" id="PF19670">
    <property type="entry name" value="DUF6173"/>
    <property type="match status" value="1"/>
</dbReference>
<dbReference type="InterPro" id="IPR046171">
    <property type="entry name" value="DUF6173"/>
</dbReference>
<sequence>MATLHDDIVKSLGSFQMPSLDTPKYEFPKFDSSLLENPSHAKYQHKILMEYIADFEKQLNPDEEVALKLACFGQTLLMHVTFIGYHNPNTIQFCGYVNGQYAELIQHVNQLNFLLMSSPKQEPDKPARRIGFTPDNN</sequence>
<dbReference type="AlphaFoldDB" id="A0A926EMG8"/>
<dbReference type="RefSeq" id="WP_249334839.1">
    <property type="nucleotide sequence ID" value="NZ_JACRSY010000098.1"/>
</dbReference>
<comment type="caution">
    <text evidence="1">The sequence shown here is derived from an EMBL/GenBank/DDBJ whole genome shotgun (WGS) entry which is preliminary data.</text>
</comment>
<gene>
    <name evidence="1" type="ORF">H8718_20080</name>
</gene>
<accession>A0A926EMG8</accession>
<name>A0A926EMG8_9FIRM</name>
<proteinExistence type="predicted"/>